<feature type="chain" id="PRO_5045498212" evidence="1">
    <location>
        <begin position="22"/>
        <end position="184"/>
    </location>
</feature>
<dbReference type="Pfam" id="PF14595">
    <property type="entry name" value="Thioredoxin_9"/>
    <property type="match status" value="1"/>
</dbReference>
<comment type="caution">
    <text evidence="3">The sequence shown here is derived from an EMBL/GenBank/DDBJ whole genome shotgun (WGS) entry which is preliminary data.</text>
</comment>
<evidence type="ECO:0000259" key="2">
    <source>
        <dbReference type="PROSITE" id="PS51352"/>
    </source>
</evidence>
<dbReference type="InterPro" id="IPR013766">
    <property type="entry name" value="Thioredoxin_domain"/>
</dbReference>
<organism evidence="3 4">
    <name type="scientific">Mesonia sediminis</name>
    <dbReference type="NCBI Taxonomy" id="1703946"/>
    <lineage>
        <taxon>Bacteria</taxon>
        <taxon>Pseudomonadati</taxon>
        <taxon>Bacteroidota</taxon>
        <taxon>Flavobacteriia</taxon>
        <taxon>Flavobacteriales</taxon>
        <taxon>Flavobacteriaceae</taxon>
        <taxon>Mesonia</taxon>
    </lineage>
</organism>
<dbReference type="Gene3D" id="3.40.30.10">
    <property type="entry name" value="Glutaredoxin"/>
    <property type="match status" value="1"/>
</dbReference>
<sequence length="184" mass="21652">MKKTILLLASLALWSCGTATKNTIQETQTEATSYKDLNNYAFTGDFEVEDIKHSKHKAWFEAGYTNFKLSESEKKTLKKHLKKYEIIGFIGTWCPDSKREYPKLIKLLDEVDFESEDFKIYAVNRMKKTSEGIEQKFNIRYVPTFIFINKKTGEETGRYVERPNENFIKDIIQIVTQQNYTPYR</sequence>
<keyword evidence="4" id="KW-1185">Reference proteome</keyword>
<proteinExistence type="predicted"/>
<feature type="signal peptide" evidence="1">
    <location>
        <begin position="1"/>
        <end position="21"/>
    </location>
</feature>
<dbReference type="SUPFAM" id="SSF52833">
    <property type="entry name" value="Thioredoxin-like"/>
    <property type="match status" value="1"/>
</dbReference>
<keyword evidence="1" id="KW-0732">Signal</keyword>
<reference evidence="4" key="1">
    <citation type="journal article" date="2019" name="Int. J. Syst. Evol. Microbiol.">
        <title>The Global Catalogue of Microorganisms (GCM) 10K type strain sequencing project: providing services to taxonomists for standard genome sequencing and annotation.</title>
        <authorList>
            <consortium name="The Broad Institute Genomics Platform"/>
            <consortium name="The Broad Institute Genome Sequencing Center for Infectious Disease"/>
            <person name="Wu L."/>
            <person name="Ma J."/>
        </authorList>
    </citation>
    <scope>NUCLEOTIDE SEQUENCE [LARGE SCALE GENOMIC DNA]</scope>
    <source>
        <strain evidence="4">KCTC 42255</strain>
    </source>
</reference>
<accession>A0ABW5SGY1</accession>
<protein>
    <submittedName>
        <fullName evidence="3">TlpA family protein disulfide reductase</fullName>
    </submittedName>
</protein>
<dbReference type="InterPro" id="IPR036249">
    <property type="entry name" value="Thioredoxin-like_sf"/>
</dbReference>
<dbReference type="PROSITE" id="PS51352">
    <property type="entry name" value="THIOREDOXIN_2"/>
    <property type="match status" value="1"/>
</dbReference>
<evidence type="ECO:0000256" key="1">
    <source>
        <dbReference type="SAM" id="SignalP"/>
    </source>
</evidence>
<dbReference type="EMBL" id="JBHULZ010000041">
    <property type="protein sequence ID" value="MFD2698753.1"/>
    <property type="molecule type" value="Genomic_DNA"/>
</dbReference>
<dbReference type="CDD" id="cd02947">
    <property type="entry name" value="TRX_family"/>
    <property type="match status" value="1"/>
</dbReference>
<dbReference type="Proteomes" id="UP001597357">
    <property type="component" value="Unassembled WGS sequence"/>
</dbReference>
<gene>
    <name evidence="3" type="ORF">ACFSQ0_12195</name>
</gene>
<feature type="domain" description="Thioredoxin" evidence="2">
    <location>
        <begin position="37"/>
        <end position="180"/>
    </location>
</feature>
<evidence type="ECO:0000313" key="3">
    <source>
        <dbReference type="EMBL" id="MFD2698753.1"/>
    </source>
</evidence>
<dbReference type="RefSeq" id="WP_379048648.1">
    <property type="nucleotide sequence ID" value="NZ_JBHULZ010000041.1"/>
</dbReference>
<evidence type="ECO:0000313" key="4">
    <source>
        <dbReference type="Proteomes" id="UP001597357"/>
    </source>
</evidence>
<name>A0ABW5SGY1_9FLAO</name>